<dbReference type="SUPFAM" id="SSF49464">
    <property type="entry name" value="Carboxypeptidase regulatory domain-like"/>
    <property type="match status" value="1"/>
</dbReference>
<evidence type="ECO:0000256" key="1">
    <source>
        <dbReference type="ARBA" id="ARBA00004571"/>
    </source>
</evidence>
<dbReference type="EMBL" id="CP022957">
    <property type="protein sequence ID" value="ASV30586.1"/>
    <property type="molecule type" value="Genomic_DNA"/>
</dbReference>
<dbReference type="KEGG" id="marb:CJ263_10395"/>
<dbReference type="InterPro" id="IPR037066">
    <property type="entry name" value="Plug_dom_sf"/>
</dbReference>
<evidence type="ECO:0000256" key="2">
    <source>
        <dbReference type="ARBA" id="ARBA00022448"/>
    </source>
</evidence>
<dbReference type="Gene3D" id="2.40.170.20">
    <property type="entry name" value="TonB-dependent receptor, beta-barrel domain"/>
    <property type="match status" value="1"/>
</dbReference>
<reference evidence="8 9" key="1">
    <citation type="submission" date="2017-08" db="EMBL/GenBank/DDBJ databases">
        <title>The complete genome sequence of Maribacter sp. B1, isolated from deep-sea sediment.</title>
        <authorList>
            <person name="Wu Y.-H."/>
            <person name="Cheng H."/>
            <person name="Xu X.-W."/>
        </authorList>
    </citation>
    <scope>NUCLEOTIDE SEQUENCE [LARGE SCALE GENOMIC DNA]</scope>
    <source>
        <strain evidence="8 9">B1</strain>
    </source>
</reference>
<comment type="similarity">
    <text evidence="7">Belongs to the TonB-dependent receptor family.</text>
</comment>
<keyword evidence="2 7" id="KW-0813">Transport</keyword>
<keyword evidence="3 7" id="KW-1134">Transmembrane beta strand</keyword>
<evidence type="ECO:0000256" key="3">
    <source>
        <dbReference type="ARBA" id="ARBA00022452"/>
    </source>
</evidence>
<dbReference type="Proteomes" id="UP000215244">
    <property type="component" value="Chromosome"/>
</dbReference>
<gene>
    <name evidence="8" type="ORF">CJ263_10395</name>
</gene>
<dbReference type="Pfam" id="PF13715">
    <property type="entry name" value="CarbopepD_reg_2"/>
    <property type="match status" value="1"/>
</dbReference>
<dbReference type="InterPro" id="IPR008969">
    <property type="entry name" value="CarboxyPept-like_regulatory"/>
</dbReference>
<accession>A0A223V5K7</accession>
<dbReference type="FunFam" id="2.170.130.10:FF:000008">
    <property type="entry name" value="SusC/RagA family TonB-linked outer membrane protein"/>
    <property type="match status" value="1"/>
</dbReference>
<organism evidence="8 9">
    <name type="scientific">Maribacter cobaltidurans</name>
    <dbReference type="NCBI Taxonomy" id="1178778"/>
    <lineage>
        <taxon>Bacteria</taxon>
        <taxon>Pseudomonadati</taxon>
        <taxon>Bacteroidota</taxon>
        <taxon>Flavobacteriia</taxon>
        <taxon>Flavobacteriales</taxon>
        <taxon>Flavobacteriaceae</taxon>
        <taxon>Maribacter</taxon>
    </lineage>
</organism>
<dbReference type="Pfam" id="PF07715">
    <property type="entry name" value="Plug"/>
    <property type="match status" value="1"/>
</dbReference>
<dbReference type="NCBIfam" id="TIGR04056">
    <property type="entry name" value="OMP_RagA_SusC"/>
    <property type="match status" value="1"/>
</dbReference>
<dbReference type="OrthoDB" id="9768177at2"/>
<dbReference type="Gene3D" id="2.170.130.10">
    <property type="entry name" value="TonB-dependent receptor, plug domain"/>
    <property type="match status" value="1"/>
</dbReference>
<protein>
    <submittedName>
        <fullName evidence="8">SusC/RagA family TonB-linked outer membrane protein</fullName>
    </submittedName>
</protein>
<comment type="subcellular location">
    <subcellularLocation>
        <location evidence="1 7">Cell outer membrane</location>
        <topology evidence="1 7">Multi-pass membrane protein</topology>
    </subcellularLocation>
</comment>
<dbReference type="InterPro" id="IPR023996">
    <property type="entry name" value="TonB-dep_OMP_SusC/RagA"/>
</dbReference>
<dbReference type="GO" id="GO:0009279">
    <property type="term" value="C:cell outer membrane"/>
    <property type="evidence" value="ECO:0007669"/>
    <property type="project" value="UniProtKB-SubCell"/>
</dbReference>
<evidence type="ECO:0000256" key="5">
    <source>
        <dbReference type="ARBA" id="ARBA00023136"/>
    </source>
</evidence>
<dbReference type="InterPro" id="IPR023997">
    <property type="entry name" value="TonB-dep_OMP_SusC/RagA_CS"/>
</dbReference>
<keyword evidence="9" id="KW-1185">Reference proteome</keyword>
<sequence>MKITLLKSLVVLGTFLSFGIAQAQEVSGTVSDASGPLPGASVLEKGTTNGTQTDFDGNYTLSVGDDAVIVVSYIGYKTQEVSVNGRSTINFTLEEDAEALEEVVIIGYGTTTVKDATGSVSAVTSEDFNGGNISSPEQLIQGKTAGVNIQQTTGEPGAGIQINIRGANSVRANNNPLFVVDGVPLFGENTEAVGSNAGGTGSGQVGNPLNFLNPNDIESMSILKDASATAIYGSRGANGVVIITTKSGKGASKGSWEFSTNLSVAQPVRLFDLLDRDEFMAALPLYQDGDVSTNDFGSSTDWQEVIFRSAASTNNNISYSNNYGSGNVRATFGYSKQFGTIEKSEFERITGRLNLNQRFLDDKLLFTLQSSISRVNKSQPPLNSGAGVEGDILGAAYSANPTWPLSATFQPPGSVSRNPINLLLESQNITNTNRFLLNGSVEYKFTPEISAKVNAGYDKSESENVSVQSANMINYPGITDNGFGTFYTLDRDNKTLETTVNYTKEFENSNLDVVVGYAYQDFRTQGRNTTGRGFSTTDLNQMGDDLVSSVEGAESTIDGSFQQFYYATNTTDLVVNRLFPTSGTDNIPYAFDRLVNAVTADTFDNTDELQSFFGRINYSLNSKYLFTATMRADGSSRFGPENQYGYFPSGAFAWQIGEEDFIGENVSTLKLRLSAGLTGNQAGLGYGNFVARQRYGDLSSNNDAVVQQNGLAIVATDNPELKWESTLDFNVGLDFGFNSDRLNGSIDVYRRDTKDLLLRTPPAFPAITPFQFGNVDASIINQGIEFAIGYDFIQQEDLNFSANFNIAYNQNEIQDFAGAINTGPINGPGLTGAFAQRFEAGQSLFSYYMAIFEGFDSTGNPVYTDIDGNGVGDPDVDKTFVGEDALPDITSGLSLNLRYKNWDLAAYFSGQFGFSVYNNTANSFFNAGQLGTARNVTQNVLALGEDPGASTAVSTRFLEKGDFVRFQNASIGYKVPLSGEGALKSLRFSLTGQNLFLITDYSGIDPEVTVNTGNLNASEIPSRGIDFMTFPNPRTFTFGINASF</sequence>
<dbReference type="NCBIfam" id="TIGR04057">
    <property type="entry name" value="SusC_RagA_signa"/>
    <property type="match status" value="1"/>
</dbReference>
<evidence type="ECO:0000313" key="8">
    <source>
        <dbReference type="EMBL" id="ASV30586.1"/>
    </source>
</evidence>
<dbReference type="AlphaFoldDB" id="A0A223V5K7"/>
<dbReference type="InterPro" id="IPR039426">
    <property type="entry name" value="TonB-dep_rcpt-like"/>
</dbReference>
<dbReference type="PROSITE" id="PS52016">
    <property type="entry name" value="TONB_DEPENDENT_REC_3"/>
    <property type="match status" value="1"/>
</dbReference>
<dbReference type="SUPFAM" id="SSF56935">
    <property type="entry name" value="Porins"/>
    <property type="match status" value="1"/>
</dbReference>
<dbReference type="Gene3D" id="2.60.40.1120">
    <property type="entry name" value="Carboxypeptidase-like, regulatory domain"/>
    <property type="match status" value="1"/>
</dbReference>
<evidence type="ECO:0000256" key="6">
    <source>
        <dbReference type="ARBA" id="ARBA00023237"/>
    </source>
</evidence>
<keyword evidence="4 7" id="KW-0812">Transmembrane</keyword>
<keyword evidence="6 7" id="KW-0998">Cell outer membrane</keyword>
<proteinExistence type="inferred from homology"/>
<name>A0A223V5K7_9FLAO</name>
<dbReference type="InterPro" id="IPR012910">
    <property type="entry name" value="Plug_dom"/>
</dbReference>
<keyword evidence="5 7" id="KW-0472">Membrane</keyword>
<evidence type="ECO:0000256" key="7">
    <source>
        <dbReference type="PROSITE-ProRule" id="PRU01360"/>
    </source>
</evidence>
<dbReference type="RefSeq" id="WP_094997204.1">
    <property type="nucleotide sequence ID" value="NZ_BMJL01000003.1"/>
</dbReference>
<dbReference type="InterPro" id="IPR036942">
    <property type="entry name" value="Beta-barrel_TonB_sf"/>
</dbReference>
<evidence type="ECO:0000313" key="9">
    <source>
        <dbReference type="Proteomes" id="UP000215244"/>
    </source>
</evidence>
<evidence type="ECO:0000256" key="4">
    <source>
        <dbReference type="ARBA" id="ARBA00022692"/>
    </source>
</evidence>